<comment type="caution">
    <text evidence="1">The sequence shown here is derived from an EMBL/GenBank/DDBJ whole genome shotgun (WGS) entry which is preliminary data.</text>
</comment>
<proteinExistence type="predicted"/>
<protein>
    <submittedName>
        <fullName evidence="1">Uncharacterized protein</fullName>
    </submittedName>
</protein>
<dbReference type="EMBL" id="CM056742">
    <property type="protein sequence ID" value="KAJ8677761.1"/>
    <property type="molecule type" value="Genomic_DNA"/>
</dbReference>
<evidence type="ECO:0000313" key="1">
    <source>
        <dbReference type="EMBL" id="KAJ8677761.1"/>
    </source>
</evidence>
<dbReference type="Proteomes" id="UP001239111">
    <property type="component" value="Chromosome 2"/>
</dbReference>
<keyword evidence="2" id="KW-1185">Reference proteome</keyword>
<organism evidence="1 2">
    <name type="scientific">Eretmocerus hayati</name>
    <dbReference type="NCBI Taxonomy" id="131215"/>
    <lineage>
        <taxon>Eukaryota</taxon>
        <taxon>Metazoa</taxon>
        <taxon>Ecdysozoa</taxon>
        <taxon>Arthropoda</taxon>
        <taxon>Hexapoda</taxon>
        <taxon>Insecta</taxon>
        <taxon>Pterygota</taxon>
        <taxon>Neoptera</taxon>
        <taxon>Endopterygota</taxon>
        <taxon>Hymenoptera</taxon>
        <taxon>Apocrita</taxon>
        <taxon>Proctotrupomorpha</taxon>
        <taxon>Chalcidoidea</taxon>
        <taxon>Aphelinidae</taxon>
        <taxon>Aphelininae</taxon>
        <taxon>Eretmocerus</taxon>
    </lineage>
</organism>
<evidence type="ECO:0000313" key="2">
    <source>
        <dbReference type="Proteomes" id="UP001239111"/>
    </source>
</evidence>
<name>A0ACC2P3W5_9HYME</name>
<accession>A0ACC2P3W5</accession>
<gene>
    <name evidence="1" type="ORF">QAD02_013548</name>
</gene>
<sequence length="117" mass="13609">MNVDKFGRPERFEGGFGHGYPVSSLDYDLMNYNKRIDNEIGSLRTRFASLVAHFDEEIKSIDDEREADRMIIKILQVKVNNIISDTDSIMTPIIDKYKREIEALEASVNFYKKEIET</sequence>
<reference evidence="1" key="1">
    <citation type="submission" date="2023-04" db="EMBL/GenBank/DDBJ databases">
        <title>A chromosome-level genome assembly of the parasitoid wasp Eretmocerus hayati.</title>
        <authorList>
            <person name="Zhong Y."/>
            <person name="Liu S."/>
            <person name="Liu Y."/>
        </authorList>
    </citation>
    <scope>NUCLEOTIDE SEQUENCE</scope>
    <source>
        <strain evidence="1">ZJU_SS_LIU_2023</strain>
    </source>
</reference>